<feature type="region of interest" description="Disordered" evidence="1">
    <location>
        <begin position="13"/>
        <end position="59"/>
    </location>
</feature>
<accession>A0ABS7FXR9</accession>
<reference evidence="2 3" key="1">
    <citation type="submission" date="2021-07" db="EMBL/GenBank/DDBJ databases">
        <title>Actinomadura sp. PM05-2 isolated from lichen.</title>
        <authorList>
            <person name="Somphong A."/>
            <person name="Phongsopitanun W."/>
            <person name="Tanasupawat S."/>
            <person name="Peongsungnone V."/>
        </authorList>
    </citation>
    <scope>NUCLEOTIDE SEQUENCE [LARGE SCALE GENOMIC DNA]</scope>
    <source>
        <strain evidence="2 3">PM05-2</strain>
    </source>
</reference>
<proteinExistence type="predicted"/>
<gene>
    <name evidence="2" type="ORF">K1Y72_20470</name>
</gene>
<sequence length="130" mass="13747">MSAILTITLTACSHEHPTARPQATPPPTAHLTGAPEPEPDLTTVLTDGPHNGNGYTAPFSARRGPLWLATSCQGTGTVKISLPPLAALDIPCSTERIDSTLNRIDLTGPHNLTLHVSAAPTTTWSLRIQR</sequence>
<dbReference type="EMBL" id="JAIBOA010000013">
    <property type="protein sequence ID" value="MBW8484770.1"/>
    <property type="molecule type" value="Genomic_DNA"/>
</dbReference>
<evidence type="ECO:0000313" key="2">
    <source>
        <dbReference type="EMBL" id="MBW8484770.1"/>
    </source>
</evidence>
<keyword evidence="3" id="KW-1185">Reference proteome</keyword>
<name>A0ABS7FXR9_9ACTN</name>
<dbReference type="RefSeq" id="WP_220168008.1">
    <property type="nucleotide sequence ID" value="NZ_JAIBOA010000013.1"/>
</dbReference>
<dbReference type="Proteomes" id="UP000774570">
    <property type="component" value="Unassembled WGS sequence"/>
</dbReference>
<evidence type="ECO:0000313" key="3">
    <source>
        <dbReference type="Proteomes" id="UP000774570"/>
    </source>
</evidence>
<evidence type="ECO:0000256" key="1">
    <source>
        <dbReference type="SAM" id="MobiDB-lite"/>
    </source>
</evidence>
<protein>
    <submittedName>
        <fullName evidence="2">Uncharacterized protein</fullName>
    </submittedName>
</protein>
<organism evidence="2 3">
    <name type="scientific">Actinomadura parmotrematis</name>
    <dbReference type="NCBI Taxonomy" id="2864039"/>
    <lineage>
        <taxon>Bacteria</taxon>
        <taxon>Bacillati</taxon>
        <taxon>Actinomycetota</taxon>
        <taxon>Actinomycetes</taxon>
        <taxon>Streptosporangiales</taxon>
        <taxon>Thermomonosporaceae</taxon>
        <taxon>Actinomadura</taxon>
    </lineage>
</organism>
<comment type="caution">
    <text evidence="2">The sequence shown here is derived from an EMBL/GenBank/DDBJ whole genome shotgun (WGS) entry which is preliminary data.</text>
</comment>